<dbReference type="PANTHER" id="PTHR10127:SF893">
    <property type="entry name" value="METALLOENDOPEPTIDASE"/>
    <property type="match status" value="1"/>
</dbReference>
<protein>
    <recommendedName>
        <fullName evidence="6">Metalloendopeptidase</fullName>
        <ecNumber evidence="6">3.4.24.-</ecNumber>
    </recommendedName>
</protein>
<keyword evidence="5 6" id="KW-0479">Metal-binding</keyword>
<feature type="binding site" evidence="5">
    <location>
        <position position="36"/>
    </location>
    <ligand>
        <name>Zn(2+)</name>
        <dbReference type="ChEBI" id="CHEBI:29105"/>
        <note>catalytic</note>
    </ligand>
</feature>
<evidence type="ECO:0000256" key="5">
    <source>
        <dbReference type="PROSITE-ProRule" id="PRU01211"/>
    </source>
</evidence>
<dbReference type="InterPro" id="IPR034035">
    <property type="entry name" value="Astacin-like_dom"/>
</dbReference>
<keyword evidence="8" id="KW-1185">Reference proteome</keyword>
<dbReference type="InterPro" id="IPR006026">
    <property type="entry name" value="Peptidase_Metallo"/>
</dbReference>
<evidence type="ECO:0000313" key="8">
    <source>
        <dbReference type="Proteomes" id="UP001152795"/>
    </source>
</evidence>
<feature type="binding site" evidence="5">
    <location>
        <position position="46"/>
    </location>
    <ligand>
        <name>Zn(2+)</name>
        <dbReference type="ChEBI" id="CHEBI:29105"/>
        <note>catalytic</note>
    </ligand>
</feature>
<sequence>ILLNSGQGCNSPVGRLGKPQRISIGKGCENKVIAVHEIGHAMGMWHEQSRPDRDRYIQILWDNIIPEWRSAFRKITASVVNSYGVKYDFESVMHYPSNAFAKHPGLETMKSKDGNRRLGNTQGLTEKDVKQVQRMYKCWPNGKKEDLEVACSDHSNSCKAWQEAGFCRPGNMYYNYMNKNCCKTCQEIHGEVLQEVMSMLMIREDYHGIDEMTIE</sequence>
<dbReference type="GO" id="GO:0008270">
    <property type="term" value="F:zinc ion binding"/>
    <property type="evidence" value="ECO:0007669"/>
    <property type="project" value="UniProtKB-UniRule"/>
</dbReference>
<dbReference type="AlphaFoldDB" id="A0A6S7J348"/>
<keyword evidence="2 5" id="KW-0645">Protease</keyword>
<evidence type="ECO:0000256" key="6">
    <source>
        <dbReference type="RuleBase" id="RU361183"/>
    </source>
</evidence>
<dbReference type="SUPFAM" id="SSF55486">
    <property type="entry name" value="Metalloproteases ('zincins'), catalytic domain"/>
    <property type="match status" value="1"/>
</dbReference>
<dbReference type="CDD" id="cd04280">
    <property type="entry name" value="ZnMc_astacin_like"/>
    <property type="match status" value="1"/>
</dbReference>
<dbReference type="Pfam" id="PF01400">
    <property type="entry name" value="Astacin"/>
    <property type="match status" value="1"/>
</dbReference>
<dbReference type="InterPro" id="IPR003582">
    <property type="entry name" value="ShKT_dom"/>
</dbReference>
<dbReference type="Proteomes" id="UP001152795">
    <property type="component" value="Unassembled WGS sequence"/>
</dbReference>
<dbReference type="SMART" id="SM00235">
    <property type="entry name" value="ZnMc"/>
    <property type="match status" value="1"/>
</dbReference>
<dbReference type="Gene3D" id="3.40.390.10">
    <property type="entry name" value="Collagenase (Catalytic Domain)"/>
    <property type="match status" value="1"/>
</dbReference>
<feature type="active site" evidence="5">
    <location>
        <position position="37"/>
    </location>
</feature>
<evidence type="ECO:0000256" key="1">
    <source>
        <dbReference type="ARBA" id="ARBA00002657"/>
    </source>
</evidence>
<evidence type="ECO:0000256" key="3">
    <source>
        <dbReference type="ARBA" id="ARBA00022801"/>
    </source>
</evidence>
<feature type="binding site" evidence="5">
    <location>
        <position position="40"/>
    </location>
    <ligand>
        <name>Zn(2+)</name>
        <dbReference type="ChEBI" id="CHEBI:29105"/>
        <note>catalytic</note>
    </ligand>
</feature>
<name>A0A6S7J348_PARCT</name>
<dbReference type="PROSITE" id="PS51670">
    <property type="entry name" value="SHKT"/>
    <property type="match status" value="1"/>
</dbReference>
<dbReference type="EMBL" id="CACRXK020007301">
    <property type="protein sequence ID" value="CAB4011882.1"/>
    <property type="molecule type" value="Genomic_DNA"/>
</dbReference>
<comment type="caution">
    <text evidence="7">The sequence shown here is derived from an EMBL/GenBank/DDBJ whole genome shotgun (WGS) entry which is preliminary data.</text>
</comment>
<keyword evidence="3 5" id="KW-0378">Hydrolase</keyword>
<organism evidence="7 8">
    <name type="scientific">Paramuricea clavata</name>
    <name type="common">Red gorgonian</name>
    <name type="synonym">Violescent sea-whip</name>
    <dbReference type="NCBI Taxonomy" id="317549"/>
    <lineage>
        <taxon>Eukaryota</taxon>
        <taxon>Metazoa</taxon>
        <taxon>Cnidaria</taxon>
        <taxon>Anthozoa</taxon>
        <taxon>Octocorallia</taxon>
        <taxon>Malacalcyonacea</taxon>
        <taxon>Plexauridae</taxon>
        <taxon>Paramuricea</taxon>
    </lineage>
</organism>
<evidence type="ECO:0000256" key="4">
    <source>
        <dbReference type="PROSITE-ProRule" id="PRU01005"/>
    </source>
</evidence>
<dbReference type="GO" id="GO:0006508">
    <property type="term" value="P:proteolysis"/>
    <property type="evidence" value="ECO:0007669"/>
    <property type="project" value="UniProtKB-KW"/>
</dbReference>
<dbReference type="PRINTS" id="PR00480">
    <property type="entry name" value="ASTACIN"/>
</dbReference>
<comment type="caution">
    <text evidence="4">Lacks conserved residue(s) required for the propagation of feature annotation.</text>
</comment>
<dbReference type="Gene3D" id="1.10.10.1940">
    <property type="match status" value="1"/>
</dbReference>
<evidence type="ECO:0000256" key="2">
    <source>
        <dbReference type="ARBA" id="ARBA00022670"/>
    </source>
</evidence>
<evidence type="ECO:0000313" key="7">
    <source>
        <dbReference type="EMBL" id="CAB4011882.1"/>
    </source>
</evidence>
<feature type="non-terminal residue" evidence="7">
    <location>
        <position position="1"/>
    </location>
</feature>
<comment type="function">
    <text evidence="1">Metalloprotease.</text>
</comment>
<dbReference type="PANTHER" id="PTHR10127">
    <property type="entry name" value="DISCOIDIN, CUB, EGF, LAMININ , AND ZINC METALLOPROTEASE DOMAIN CONTAINING"/>
    <property type="match status" value="1"/>
</dbReference>
<dbReference type="InterPro" id="IPR024079">
    <property type="entry name" value="MetalloPept_cat_dom_sf"/>
</dbReference>
<dbReference type="OrthoDB" id="5951746at2759"/>
<dbReference type="EC" id="3.4.24.-" evidence="6"/>
<accession>A0A6S7J348</accession>
<keyword evidence="5 6" id="KW-0482">Metalloprotease</keyword>
<proteinExistence type="predicted"/>
<comment type="cofactor">
    <cofactor evidence="5 6">
        <name>Zn(2+)</name>
        <dbReference type="ChEBI" id="CHEBI:29105"/>
    </cofactor>
    <text evidence="5 6">Binds 1 zinc ion per subunit.</text>
</comment>
<dbReference type="InterPro" id="IPR001506">
    <property type="entry name" value="Peptidase_M12A"/>
</dbReference>
<gene>
    <name evidence="7" type="ORF">PACLA_8A046751</name>
</gene>
<dbReference type="Pfam" id="PF01549">
    <property type="entry name" value="ShK"/>
    <property type="match status" value="1"/>
</dbReference>
<dbReference type="GO" id="GO:0004222">
    <property type="term" value="F:metalloendopeptidase activity"/>
    <property type="evidence" value="ECO:0007669"/>
    <property type="project" value="UniProtKB-UniRule"/>
</dbReference>
<reference evidence="7" key="1">
    <citation type="submission" date="2020-04" db="EMBL/GenBank/DDBJ databases">
        <authorList>
            <person name="Alioto T."/>
            <person name="Alioto T."/>
            <person name="Gomez Garrido J."/>
        </authorList>
    </citation>
    <scope>NUCLEOTIDE SEQUENCE</scope>
    <source>
        <strain evidence="7">A484AB</strain>
    </source>
</reference>
<dbReference type="PROSITE" id="PS51864">
    <property type="entry name" value="ASTACIN"/>
    <property type="match status" value="1"/>
</dbReference>
<keyword evidence="5 6" id="KW-0862">Zinc</keyword>